<dbReference type="PANTHER" id="PTHR10204:SF34">
    <property type="entry name" value="NAD(P)H DEHYDROGENASE [QUINONE] 1 ISOFORM 1"/>
    <property type="match status" value="1"/>
</dbReference>
<sequence>MTRTLVLNANPKPQSLCRAMAERYAAAAAARHEVQLLHLSDLDFEPNLAQGYDSDSSLEPDLQAFQVQLQWMEHLVIVTPVWWGGVPARFKGLLDRTLLPDFAFRYDAGKTWPEQLLRGRSSELIVTLDTPAWWYRWAQGRPIHTQLQRTVLGFVGIRNRRTRYFGPVIKSDLATRQRWLRTVDQLAA</sequence>
<name>A0A383XRI8_9GAMM</name>
<dbReference type="GO" id="GO:0005829">
    <property type="term" value="C:cytosol"/>
    <property type="evidence" value="ECO:0007669"/>
    <property type="project" value="TreeGrafter"/>
</dbReference>
<gene>
    <name evidence="4" type="ORF">DEH80_13540</name>
</gene>
<dbReference type="EMBL" id="QEQK01000012">
    <property type="protein sequence ID" value="PWN55242.1"/>
    <property type="molecule type" value="Genomic_DNA"/>
</dbReference>
<dbReference type="Proteomes" id="UP000251800">
    <property type="component" value="Unassembled WGS sequence"/>
</dbReference>
<dbReference type="Gene3D" id="3.40.50.360">
    <property type="match status" value="1"/>
</dbReference>
<evidence type="ECO:0000313" key="4">
    <source>
        <dbReference type="EMBL" id="PWN55242.1"/>
    </source>
</evidence>
<proteinExistence type="inferred from homology"/>
<keyword evidence="2" id="KW-0560">Oxidoreductase</keyword>
<dbReference type="PANTHER" id="PTHR10204">
    <property type="entry name" value="NAD P H OXIDOREDUCTASE-RELATED"/>
    <property type="match status" value="1"/>
</dbReference>
<feature type="domain" description="Flavodoxin-like fold" evidence="3">
    <location>
        <begin position="3"/>
        <end position="170"/>
    </location>
</feature>
<keyword evidence="5" id="KW-1185">Reference proteome</keyword>
<evidence type="ECO:0000256" key="2">
    <source>
        <dbReference type="ARBA" id="ARBA00023002"/>
    </source>
</evidence>
<evidence type="ECO:0000259" key="3">
    <source>
        <dbReference type="Pfam" id="PF02525"/>
    </source>
</evidence>
<dbReference type="InterPro" id="IPR029039">
    <property type="entry name" value="Flavoprotein-like_sf"/>
</dbReference>
<dbReference type="SUPFAM" id="SSF52218">
    <property type="entry name" value="Flavoproteins"/>
    <property type="match status" value="1"/>
</dbReference>
<dbReference type="Pfam" id="PF02525">
    <property type="entry name" value="Flavodoxin_2"/>
    <property type="match status" value="1"/>
</dbReference>
<accession>A0A383XRI8</accession>
<comment type="similarity">
    <text evidence="1">Belongs to the NAD(P)H dehydrogenase (quinone) family.</text>
</comment>
<dbReference type="OrthoDB" id="9798454at2"/>
<dbReference type="RefSeq" id="WP_109721046.1">
    <property type="nucleotide sequence ID" value="NZ_QEQK01000012.1"/>
</dbReference>
<comment type="caution">
    <text evidence="4">The sequence shown here is derived from an EMBL/GenBank/DDBJ whole genome shotgun (WGS) entry which is preliminary data.</text>
</comment>
<dbReference type="AlphaFoldDB" id="A0A383XRI8"/>
<evidence type="ECO:0000313" key="5">
    <source>
        <dbReference type="Proteomes" id="UP000251800"/>
    </source>
</evidence>
<dbReference type="InterPro" id="IPR003680">
    <property type="entry name" value="Flavodoxin_fold"/>
</dbReference>
<organism evidence="4 5">
    <name type="scientific">Abyssibacter profundi</name>
    <dbReference type="NCBI Taxonomy" id="2182787"/>
    <lineage>
        <taxon>Bacteria</taxon>
        <taxon>Pseudomonadati</taxon>
        <taxon>Pseudomonadota</taxon>
        <taxon>Gammaproteobacteria</taxon>
        <taxon>Chromatiales</taxon>
        <taxon>Oceanococcaceae</taxon>
        <taxon>Abyssibacter</taxon>
    </lineage>
</organism>
<evidence type="ECO:0000256" key="1">
    <source>
        <dbReference type="ARBA" id="ARBA00006252"/>
    </source>
</evidence>
<dbReference type="GO" id="GO:0003955">
    <property type="term" value="F:NAD(P)H dehydrogenase (quinone) activity"/>
    <property type="evidence" value="ECO:0007669"/>
    <property type="project" value="TreeGrafter"/>
</dbReference>
<dbReference type="InterPro" id="IPR051545">
    <property type="entry name" value="NAD(P)H_dehydrogenase_qn"/>
</dbReference>
<protein>
    <submittedName>
        <fullName evidence="4">NAD(P)H dehydrogenase</fullName>
    </submittedName>
</protein>
<reference evidence="4 5" key="1">
    <citation type="submission" date="2018-05" db="EMBL/GenBank/DDBJ databases">
        <title>Abyssibacter profundi OUC007T gen. nov., sp. nov, a marine bacterium isolated from seawater of the Mariana Trench.</title>
        <authorList>
            <person name="Zhou S."/>
        </authorList>
    </citation>
    <scope>NUCLEOTIDE SEQUENCE [LARGE SCALE GENOMIC DNA]</scope>
    <source>
        <strain evidence="4 5">OUC007</strain>
    </source>
</reference>